<reference evidence="1 2" key="1">
    <citation type="journal article" date="2022" name="Int. J. Syst. Evol. Microbiol.">
        <title>Miniphocaeibacter halophilus sp. nov., an ammonium-tolerant acetate-producing bacterium isolated from a biogas system.</title>
        <authorList>
            <person name="Schnurer A."/>
            <person name="Singh A."/>
            <person name="Bi S."/>
            <person name="Qiao W."/>
            <person name="Westerholm M."/>
        </authorList>
    </citation>
    <scope>NUCLEOTIDE SEQUENCE [LARGE SCALE GENOMIC DNA]</scope>
    <source>
        <strain evidence="1 2">AMB_01</strain>
    </source>
</reference>
<organism evidence="1 2">
    <name type="scientific">Miniphocaeibacter halophilus</name>
    <dbReference type="NCBI Taxonomy" id="2931922"/>
    <lineage>
        <taxon>Bacteria</taxon>
        <taxon>Bacillati</taxon>
        <taxon>Bacillota</taxon>
        <taxon>Tissierellia</taxon>
        <taxon>Tissierellales</taxon>
        <taxon>Peptoniphilaceae</taxon>
        <taxon>Miniphocaeibacter</taxon>
    </lineage>
</organism>
<protein>
    <submittedName>
        <fullName evidence="1">Uncharacterized protein</fullName>
    </submittedName>
</protein>
<name>A0AC61N1N6_9FIRM</name>
<proteinExistence type="predicted"/>
<sequence length="74" mass="8878">MSEYREIVIQEEELKLRLEQLRADKRKFEEDILMTFGKMYLKKKGLSIEDFTGLEPEELDKLISKLIDEDLNNK</sequence>
<evidence type="ECO:0000313" key="1">
    <source>
        <dbReference type="EMBL" id="QQK07733.1"/>
    </source>
</evidence>
<accession>A0AC61N1N6</accession>
<keyword evidence="2" id="KW-1185">Reference proteome</keyword>
<gene>
    <name evidence="1" type="ORF">JFY71_10680</name>
</gene>
<dbReference type="Proteomes" id="UP000595814">
    <property type="component" value="Chromosome"/>
</dbReference>
<evidence type="ECO:0000313" key="2">
    <source>
        <dbReference type="Proteomes" id="UP000595814"/>
    </source>
</evidence>
<dbReference type="EMBL" id="CP066744">
    <property type="protein sequence ID" value="QQK07733.1"/>
    <property type="molecule type" value="Genomic_DNA"/>
</dbReference>